<dbReference type="Gene3D" id="3.10.450.40">
    <property type="match status" value="1"/>
</dbReference>
<organism evidence="1 2">
    <name type="scientific">Kalanchoe fedtschenkoi</name>
    <name type="common">Lavender scallops</name>
    <name type="synonym">South American air plant</name>
    <dbReference type="NCBI Taxonomy" id="63787"/>
    <lineage>
        <taxon>Eukaryota</taxon>
        <taxon>Viridiplantae</taxon>
        <taxon>Streptophyta</taxon>
        <taxon>Embryophyta</taxon>
        <taxon>Tracheophyta</taxon>
        <taxon>Spermatophyta</taxon>
        <taxon>Magnoliopsida</taxon>
        <taxon>eudicotyledons</taxon>
        <taxon>Gunneridae</taxon>
        <taxon>Pentapetalae</taxon>
        <taxon>Saxifragales</taxon>
        <taxon>Crassulaceae</taxon>
        <taxon>Kalanchoe</taxon>
    </lineage>
</organism>
<protein>
    <recommendedName>
        <fullName evidence="3">DCL protein</fullName>
    </recommendedName>
</protein>
<dbReference type="Pfam" id="PF11523">
    <property type="entry name" value="DUF3223"/>
    <property type="match status" value="1"/>
</dbReference>
<keyword evidence="2" id="KW-1185">Reference proteome</keyword>
<dbReference type="PANTHER" id="PTHR33415:SF4">
    <property type="entry name" value="DCL PROTEIN (DUF3223)"/>
    <property type="match status" value="1"/>
</dbReference>
<dbReference type="EnsemblPlants" id="Kaladp0011s1210.1.v1.1">
    <property type="protein sequence ID" value="Kaladp0011s1210.1.v1.1"/>
    <property type="gene ID" value="Kaladp0011s1210.v1.1"/>
</dbReference>
<dbReference type="Gramene" id="Kaladp0011s1210.1.v1.1">
    <property type="protein sequence ID" value="Kaladp0011s1210.1.v1.1"/>
    <property type="gene ID" value="Kaladp0011s1210.v1.1"/>
</dbReference>
<dbReference type="AlphaFoldDB" id="A0A7N0SXH3"/>
<dbReference type="Gramene" id="Kaladp0011s1210.3.v1.1">
    <property type="protein sequence ID" value="Kaladp0011s1210.3.v1.1"/>
    <property type="gene ID" value="Kaladp0011s1210.v1.1"/>
</dbReference>
<evidence type="ECO:0008006" key="3">
    <source>
        <dbReference type="Google" id="ProtNLM"/>
    </source>
</evidence>
<evidence type="ECO:0000313" key="1">
    <source>
        <dbReference type="EnsemblPlants" id="Kaladp0011s1210.3.v1.1"/>
    </source>
</evidence>
<sequence length="214" mass="24880">MASRVLLRRVPLSHLRHLRHLNIPATSSLSPFLRRRFSSPADSFSRSSLKDDVWSSDLGDRLLGSDAEEQLDEADEEKWRAKESEVWKDIESTVKLAKEILHSGRYNCGDQLSREDEEAIVNKLLTYHPNHKDKIGCGVDYITIDWHPEYRRSKCFFVVRRDGSGEDFSYRKCLRSYVEHKYPSDAERFISLHFTKYIRQTGTASLKDRGACLQ</sequence>
<dbReference type="EnsemblPlants" id="Kaladp0011s1210.3.v1.1">
    <property type="protein sequence ID" value="Kaladp0011s1210.3.v1.1"/>
    <property type="gene ID" value="Kaladp0011s1210.v1.1"/>
</dbReference>
<dbReference type="GO" id="GO:0009507">
    <property type="term" value="C:chloroplast"/>
    <property type="evidence" value="ECO:0007669"/>
    <property type="project" value="TreeGrafter"/>
</dbReference>
<reference evidence="1" key="1">
    <citation type="submission" date="2021-01" db="UniProtKB">
        <authorList>
            <consortium name="EnsemblPlants"/>
        </authorList>
    </citation>
    <scope>IDENTIFICATION</scope>
</reference>
<dbReference type="PANTHER" id="PTHR33415">
    <property type="entry name" value="PROTEIN EMBRYO DEFECTIVE 514"/>
    <property type="match status" value="1"/>
</dbReference>
<dbReference type="InterPro" id="IPR044673">
    <property type="entry name" value="DCL-like"/>
</dbReference>
<dbReference type="GO" id="GO:0009658">
    <property type="term" value="P:chloroplast organization"/>
    <property type="evidence" value="ECO:0007669"/>
    <property type="project" value="TreeGrafter"/>
</dbReference>
<name>A0A7N0SXH3_KALFE</name>
<dbReference type="GO" id="GO:1901259">
    <property type="term" value="P:chloroplast rRNA processing"/>
    <property type="evidence" value="ECO:0007669"/>
    <property type="project" value="TreeGrafter"/>
</dbReference>
<proteinExistence type="predicted"/>
<evidence type="ECO:0000313" key="2">
    <source>
        <dbReference type="Proteomes" id="UP000594263"/>
    </source>
</evidence>
<accession>A0A7N0SXH3</accession>
<dbReference type="Proteomes" id="UP000594263">
    <property type="component" value="Unplaced"/>
</dbReference>